<keyword evidence="2" id="KW-1185">Reference proteome</keyword>
<accession>A0ABS7YPD9</accession>
<dbReference type="RefSeq" id="WP_225251010.1">
    <property type="nucleotide sequence ID" value="NZ_CP152308.1"/>
</dbReference>
<reference evidence="2" key="1">
    <citation type="submission" date="2023-07" db="EMBL/GenBank/DDBJ databases">
        <title>Molecular identification of indigenous halophilic bacteria isolated from red sea cost, biodegradation of synthetic dyes and assessment of degraded metabolite toxicity.</title>
        <authorList>
            <person name="Chaieb K."/>
            <person name="Altayb H.N."/>
        </authorList>
    </citation>
    <scope>NUCLEOTIDE SEQUENCE [LARGE SCALE GENOMIC DNA]</scope>
    <source>
        <strain evidence="2">K20</strain>
    </source>
</reference>
<dbReference type="Pfam" id="PF11225">
    <property type="entry name" value="DUF3024"/>
    <property type="match status" value="1"/>
</dbReference>
<comment type="caution">
    <text evidence="1">The sequence shown here is derived from an EMBL/GenBank/DDBJ whole genome shotgun (WGS) entry which is preliminary data.</text>
</comment>
<dbReference type="Proteomes" id="UP001199044">
    <property type="component" value="Unassembled WGS sequence"/>
</dbReference>
<dbReference type="InterPro" id="IPR021388">
    <property type="entry name" value="DUF3024"/>
</dbReference>
<organism evidence="1 2">
    <name type="scientific">Vibrio tritonius</name>
    <dbReference type="NCBI Taxonomy" id="1435069"/>
    <lineage>
        <taxon>Bacteria</taxon>
        <taxon>Pseudomonadati</taxon>
        <taxon>Pseudomonadota</taxon>
        <taxon>Gammaproteobacteria</taxon>
        <taxon>Vibrionales</taxon>
        <taxon>Vibrionaceae</taxon>
        <taxon>Vibrio</taxon>
    </lineage>
</organism>
<proteinExistence type="predicted"/>
<evidence type="ECO:0000313" key="1">
    <source>
        <dbReference type="EMBL" id="MCA2017233.1"/>
    </source>
</evidence>
<evidence type="ECO:0000313" key="2">
    <source>
        <dbReference type="Proteomes" id="UP001199044"/>
    </source>
</evidence>
<name>A0ABS7YPD9_9VIBR</name>
<protein>
    <submittedName>
        <fullName evidence="1">DUF3024 domain-containing protein</fullName>
    </submittedName>
</protein>
<gene>
    <name evidence="1" type="ORF">LDJ79_14000</name>
</gene>
<sequence length="115" mass="13688">MAFSEFEQKRYEKIVGQYIDARRPEPSARKDFDLGFRISGQSVEIFEIRPHFQDRSNIIETPVAKATYVRPKDTWSIFWMRADLKWHSYEPDSSVKTLDDVIKVIDKDEFCCFWG</sequence>
<dbReference type="EMBL" id="JAIWIU010000098">
    <property type="protein sequence ID" value="MCA2017233.1"/>
    <property type="molecule type" value="Genomic_DNA"/>
</dbReference>